<feature type="region of interest" description="Disordered" evidence="1">
    <location>
        <begin position="119"/>
        <end position="248"/>
    </location>
</feature>
<feature type="domain" description="ShKT" evidence="3">
    <location>
        <begin position="78"/>
        <end position="111"/>
    </location>
</feature>
<dbReference type="EMBL" id="VXIV02003243">
    <property type="protein sequence ID" value="KAF6019281.1"/>
    <property type="molecule type" value="Genomic_DNA"/>
</dbReference>
<evidence type="ECO:0000256" key="1">
    <source>
        <dbReference type="SAM" id="MobiDB-lite"/>
    </source>
</evidence>
<evidence type="ECO:0000256" key="2">
    <source>
        <dbReference type="SAM" id="SignalP"/>
    </source>
</evidence>
<evidence type="ECO:0000313" key="4">
    <source>
        <dbReference type="EMBL" id="KAF6019281.1"/>
    </source>
</evidence>
<dbReference type="PANTHER" id="PTHR35383:SF1">
    <property type="entry name" value="MUCIN 12EA-RELATED"/>
    <property type="match status" value="1"/>
</dbReference>
<dbReference type="InterPro" id="IPR003582">
    <property type="entry name" value="ShKT_dom"/>
</dbReference>
<dbReference type="Proteomes" id="UP000593567">
    <property type="component" value="Unassembled WGS sequence"/>
</dbReference>
<evidence type="ECO:0000259" key="3">
    <source>
        <dbReference type="SMART" id="SM00254"/>
    </source>
</evidence>
<evidence type="ECO:0000313" key="5">
    <source>
        <dbReference type="Proteomes" id="UP000593567"/>
    </source>
</evidence>
<protein>
    <recommendedName>
        <fullName evidence="3">ShKT domain-containing protein</fullName>
    </recommendedName>
</protein>
<proteinExistence type="predicted"/>
<feature type="chain" id="PRO_5029591518" description="ShKT domain-containing protein" evidence="2">
    <location>
        <begin position="20"/>
        <end position="388"/>
    </location>
</feature>
<dbReference type="PANTHER" id="PTHR35383">
    <property type="entry name" value="MUCIN 12EA-RELATED"/>
    <property type="match status" value="1"/>
</dbReference>
<accession>A0A7J7J0S9</accession>
<dbReference type="SMART" id="SM00254">
    <property type="entry name" value="ShKT"/>
    <property type="match status" value="2"/>
</dbReference>
<keyword evidence="2" id="KW-0732">Signal</keyword>
<name>A0A7J7J0S9_BUGNE</name>
<comment type="caution">
    <text evidence="4">The sequence shown here is derived from an EMBL/GenBank/DDBJ whole genome shotgun (WGS) entry which is preliminary data.</text>
</comment>
<dbReference type="AlphaFoldDB" id="A0A7J7J0S9"/>
<feature type="domain" description="ShKT" evidence="3">
    <location>
        <begin position="27"/>
        <end position="62"/>
    </location>
</feature>
<organism evidence="4 5">
    <name type="scientific">Bugula neritina</name>
    <name type="common">Brown bryozoan</name>
    <name type="synonym">Sertularia neritina</name>
    <dbReference type="NCBI Taxonomy" id="10212"/>
    <lineage>
        <taxon>Eukaryota</taxon>
        <taxon>Metazoa</taxon>
        <taxon>Spiralia</taxon>
        <taxon>Lophotrochozoa</taxon>
        <taxon>Bryozoa</taxon>
        <taxon>Gymnolaemata</taxon>
        <taxon>Cheilostomatida</taxon>
        <taxon>Flustrina</taxon>
        <taxon>Buguloidea</taxon>
        <taxon>Bugulidae</taxon>
        <taxon>Bugula</taxon>
    </lineage>
</organism>
<feature type="signal peptide" evidence="2">
    <location>
        <begin position="1"/>
        <end position="19"/>
    </location>
</feature>
<dbReference type="Pfam" id="PF01549">
    <property type="entry name" value="ShK"/>
    <property type="match status" value="1"/>
</dbReference>
<sequence>MGQLTSYILLIICFVVAHGQVPTTLKPCNPKIPDSATCDMDPLSCSKPEKIPYCQRYCGLCSETVTSPRLTTVVTVEECVDVSPLCPLRKNECESNPLVQKECEKSCGLCTELTTAKPTTVEPTTGKPTTVEPTTGTPTTVEPTTGMPTTVEPTTVASTTVELTTNDSATANLTTTEPTTEKPTTAEPSTAKPSTAAPTTTTPTTTAPTTAAPTTAAPTTAAPTTAMQTTTSPTTTAPTTAAATRATPTDNWKSAIQIELTKDGEANINMKVAFVGFVKESELEKVKLKLAVSLKEMYPKVTGMKIMDIEDMKDKNSDKHVTVLRLQAVTENTSREEREELVKKMNEADDKNKIGKFINEKNELFIGEVVQSSPQNSAYKQGQVNWYK</sequence>
<gene>
    <name evidence="4" type="ORF">EB796_022413</name>
</gene>
<reference evidence="4" key="1">
    <citation type="submission" date="2020-06" db="EMBL/GenBank/DDBJ databases">
        <title>Draft genome of Bugula neritina, a colonial animal packing powerful symbionts and potential medicines.</title>
        <authorList>
            <person name="Rayko M."/>
        </authorList>
    </citation>
    <scope>NUCLEOTIDE SEQUENCE [LARGE SCALE GENOMIC DNA]</scope>
    <source>
        <strain evidence="4">Kwan_BN1</strain>
    </source>
</reference>
<keyword evidence="5" id="KW-1185">Reference proteome</keyword>